<sequence>MAPTVQKDASGNTVCRHRTSMCKPSHTEGVQVIEGVGRKQGTKNRRKNGRSAANMVEILVQRARERALGSDDEISVHSLQSLPQMQAAFSSGESTPQSAQVPQFPTQCQTQPNWVAPVPAVGPYPHMQVNQPAGNFGAAPGQPQQKEMAQQLAELGVWHDPMLQMQAYQHFGYPEPDFGQLMQMQEAQRLADIQGRGFTVQGQRVTQPLIPSSGTAMNGVPPHQNMAPSQHPVQPPEVDYLTDHDQFNKIFPLTQETLDWGTGLLQELEQEKGLQ</sequence>
<gene>
    <name evidence="1" type="ORF">FIE12Z_2895</name>
</gene>
<dbReference type="AlphaFoldDB" id="A0A395MY90"/>
<name>A0A395MY90_9HYPO</name>
<protein>
    <submittedName>
        <fullName evidence="1">Uncharacterized protein</fullName>
    </submittedName>
</protein>
<proteinExistence type="predicted"/>
<keyword evidence="2" id="KW-1185">Reference proteome</keyword>
<reference evidence="1 2" key="1">
    <citation type="journal article" date="2018" name="PLoS Pathog.">
        <title>Evolution of structural diversity of trichothecenes, a family of toxins produced by plant pathogenic and entomopathogenic fungi.</title>
        <authorList>
            <person name="Proctor R.H."/>
            <person name="McCormick S.P."/>
            <person name="Kim H.S."/>
            <person name="Cardoza R.E."/>
            <person name="Stanley A.M."/>
            <person name="Lindo L."/>
            <person name="Kelly A."/>
            <person name="Brown D.W."/>
            <person name="Lee T."/>
            <person name="Vaughan M.M."/>
            <person name="Alexander N.J."/>
            <person name="Busman M."/>
            <person name="Gutierrez S."/>
        </authorList>
    </citation>
    <scope>NUCLEOTIDE SEQUENCE [LARGE SCALE GENOMIC DNA]</scope>
    <source>
        <strain evidence="1 2">NRRL 13405</strain>
    </source>
</reference>
<evidence type="ECO:0000313" key="2">
    <source>
        <dbReference type="Proteomes" id="UP000265631"/>
    </source>
</evidence>
<organism evidence="1 2">
    <name type="scientific">Fusarium flagelliforme</name>
    <dbReference type="NCBI Taxonomy" id="2675880"/>
    <lineage>
        <taxon>Eukaryota</taxon>
        <taxon>Fungi</taxon>
        <taxon>Dikarya</taxon>
        <taxon>Ascomycota</taxon>
        <taxon>Pezizomycotina</taxon>
        <taxon>Sordariomycetes</taxon>
        <taxon>Hypocreomycetidae</taxon>
        <taxon>Hypocreales</taxon>
        <taxon>Nectriaceae</taxon>
        <taxon>Fusarium</taxon>
        <taxon>Fusarium incarnatum-equiseti species complex</taxon>
    </lineage>
</organism>
<accession>A0A395MY90</accession>
<dbReference type="Proteomes" id="UP000265631">
    <property type="component" value="Unassembled WGS sequence"/>
</dbReference>
<evidence type="ECO:0000313" key="1">
    <source>
        <dbReference type="EMBL" id="RFN52882.1"/>
    </source>
</evidence>
<dbReference type="EMBL" id="PXXK01000057">
    <property type="protein sequence ID" value="RFN52882.1"/>
    <property type="molecule type" value="Genomic_DNA"/>
</dbReference>
<comment type="caution">
    <text evidence="1">The sequence shown here is derived from an EMBL/GenBank/DDBJ whole genome shotgun (WGS) entry which is preliminary data.</text>
</comment>